<evidence type="ECO:0000313" key="3">
    <source>
        <dbReference type="EMBL" id="EXX78846.1"/>
    </source>
</evidence>
<accession>A0A015M1H8</accession>
<keyword evidence="2" id="KW-0472">Membrane</keyword>
<feature type="transmembrane region" description="Helical" evidence="2">
    <location>
        <begin position="48"/>
        <end position="67"/>
    </location>
</feature>
<keyword evidence="2" id="KW-1133">Transmembrane helix</keyword>
<evidence type="ECO:0000256" key="2">
    <source>
        <dbReference type="SAM" id="Phobius"/>
    </source>
</evidence>
<reference evidence="3 4" key="1">
    <citation type="submission" date="2014-02" db="EMBL/GenBank/DDBJ databases">
        <title>Single nucleus genome sequencing reveals high similarity among nuclei of an endomycorrhizal fungus.</title>
        <authorList>
            <person name="Lin K."/>
            <person name="Geurts R."/>
            <person name="Zhang Z."/>
            <person name="Limpens E."/>
            <person name="Saunders D.G."/>
            <person name="Mu D."/>
            <person name="Pang E."/>
            <person name="Cao H."/>
            <person name="Cha H."/>
            <person name="Lin T."/>
            <person name="Zhou Q."/>
            <person name="Shang Y."/>
            <person name="Li Y."/>
            <person name="Ivanov S."/>
            <person name="Sharma T."/>
            <person name="Velzen R.V."/>
            <person name="Ruijter N.D."/>
            <person name="Aanen D.K."/>
            <person name="Win J."/>
            <person name="Kamoun S."/>
            <person name="Bisseling T."/>
            <person name="Huang S."/>
        </authorList>
    </citation>
    <scope>NUCLEOTIDE SEQUENCE [LARGE SCALE GENOMIC DNA]</scope>
    <source>
        <strain evidence="4">DAOM197198w</strain>
    </source>
</reference>
<feature type="region of interest" description="Disordered" evidence="1">
    <location>
        <begin position="1"/>
        <end position="39"/>
    </location>
</feature>
<dbReference type="EMBL" id="JEMT01007621">
    <property type="protein sequence ID" value="EXX78846.1"/>
    <property type="molecule type" value="Genomic_DNA"/>
</dbReference>
<keyword evidence="2" id="KW-0812">Transmembrane</keyword>
<evidence type="ECO:0000256" key="1">
    <source>
        <dbReference type="SAM" id="MobiDB-lite"/>
    </source>
</evidence>
<protein>
    <submittedName>
        <fullName evidence="3">Uncharacterized protein</fullName>
    </submittedName>
</protein>
<name>A0A015M1H8_RHIIW</name>
<dbReference type="Proteomes" id="UP000022910">
    <property type="component" value="Unassembled WGS sequence"/>
</dbReference>
<proteinExistence type="predicted"/>
<comment type="caution">
    <text evidence="3">The sequence shown here is derived from an EMBL/GenBank/DDBJ whole genome shotgun (WGS) entry which is preliminary data.</text>
</comment>
<sequence length="107" mass="11734">MAFSKQSSGEYSLSDKSSQPSDEESSPFLPGTDVAGQPVWGSREKRNTLFMALLCVAALMAVFFGGFTMGQKRHYSLDEGASMIRATDFGESFQTGRRRSMPHVPLC</sequence>
<dbReference type="HOGENOM" id="CLU_2211378_0_0_1"/>
<gene>
    <name evidence="3" type="ORF">RirG_011310</name>
</gene>
<feature type="compositionally biased region" description="Polar residues" evidence="1">
    <location>
        <begin position="1"/>
        <end position="20"/>
    </location>
</feature>
<organism evidence="3 4">
    <name type="scientific">Rhizophagus irregularis (strain DAOM 197198w)</name>
    <name type="common">Glomus intraradices</name>
    <dbReference type="NCBI Taxonomy" id="1432141"/>
    <lineage>
        <taxon>Eukaryota</taxon>
        <taxon>Fungi</taxon>
        <taxon>Fungi incertae sedis</taxon>
        <taxon>Mucoromycota</taxon>
        <taxon>Glomeromycotina</taxon>
        <taxon>Glomeromycetes</taxon>
        <taxon>Glomerales</taxon>
        <taxon>Glomeraceae</taxon>
        <taxon>Rhizophagus</taxon>
    </lineage>
</organism>
<keyword evidence="4" id="KW-1185">Reference proteome</keyword>
<dbReference type="AlphaFoldDB" id="A0A015M1H8"/>
<evidence type="ECO:0000313" key="4">
    <source>
        <dbReference type="Proteomes" id="UP000022910"/>
    </source>
</evidence>